<name>A0A397VWB7_9GLOM</name>
<dbReference type="Proteomes" id="UP000266673">
    <property type="component" value="Unassembled WGS sequence"/>
</dbReference>
<dbReference type="AlphaFoldDB" id="A0A397VWB7"/>
<comment type="caution">
    <text evidence="1">The sequence shown here is derived from an EMBL/GenBank/DDBJ whole genome shotgun (WGS) entry which is preliminary data.</text>
</comment>
<reference evidence="1 2" key="1">
    <citation type="submission" date="2018-06" db="EMBL/GenBank/DDBJ databases">
        <title>Comparative genomics reveals the genomic features of Rhizophagus irregularis, R. cerebriforme, R. diaphanum and Gigaspora rosea, and their symbiotic lifestyle signature.</title>
        <authorList>
            <person name="Morin E."/>
            <person name="San Clemente H."/>
            <person name="Chen E.C.H."/>
            <person name="De La Providencia I."/>
            <person name="Hainaut M."/>
            <person name="Kuo A."/>
            <person name="Kohler A."/>
            <person name="Murat C."/>
            <person name="Tang N."/>
            <person name="Roy S."/>
            <person name="Loubradou J."/>
            <person name="Henrissat B."/>
            <person name="Grigoriev I.V."/>
            <person name="Corradi N."/>
            <person name="Roux C."/>
            <person name="Martin F.M."/>
        </authorList>
    </citation>
    <scope>NUCLEOTIDE SEQUENCE [LARGE SCALE GENOMIC DNA]</scope>
    <source>
        <strain evidence="1 2">DAOM 194757</strain>
    </source>
</reference>
<proteinExistence type="predicted"/>
<accession>A0A397VWB7</accession>
<dbReference type="OrthoDB" id="10481539at2759"/>
<evidence type="ECO:0000313" key="1">
    <source>
        <dbReference type="EMBL" id="RIB23306.1"/>
    </source>
</evidence>
<keyword evidence="2" id="KW-1185">Reference proteome</keyword>
<sequence length="72" mass="8470">MTKREDILRGRIFSFRIIKYQFNNIFLNFILKYNLLITQLKISIFSKASSMDSHCGPAWIGFAHTFAIESEH</sequence>
<dbReference type="STRING" id="44941.A0A397VWB7"/>
<dbReference type="InterPro" id="IPR011990">
    <property type="entry name" value="TPR-like_helical_dom_sf"/>
</dbReference>
<evidence type="ECO:0000313" key="2">
    <source>
        <dbReference type="Proteomes" id="UP000266673"/>
    </source>
</evidence>
<dbReference type="EMBL" id="QKWP01000268">
    <property type="protein sequence ID" value="RIB23306.1"/>
    <property type="molecule type" value="Genomic_DNA"/>
</dbReference>
<protein>
    <submittedName>
        <fullName evidence="1">Uncharacterized protein</fullName>
    </submittedName>
</protein>
<gene>
    <name evidence="1" type="ORF">C2G38_874416</name>
</gene>
<organism evidence="1 2">
    <name type="scientific">Gigaspora rosea</name>
    <dbReference type="NCBI Taxonomy" id="44941"/>
    <lineage>
        <taxon>Eukaryota</taxon>
        <taxon>Fungi</taxon>
        <taxon>Fungi incertae sedis</taxon>
        <taxon>Mucoromycota</taxon>
        <taxon>Glomeromycotina</taxon>
        <taxon>Glomeromycetes</taxon>
        <taxon>Diversisporales</taxon>
        <taxon>Gigasporaceae</taxon>
        <taxon>Gigaspora</taxon>
    </lineage>
</organism>
<dbReference type="Gene3D" id="1.25.40.10">
    <property type="entry name" value="Tetratricopeptide repeat domain"/>
    <property type="match status" value="1"/>
</dbReference>